<proteinExistence type="predicted"/>
<dbReference type="Gene3D" id="1.20.5.4130">
    <property type="match status" value="1"/>
</dbReference>
<dbReference type="GO" id="GO:0006952">
    <property type="term" value="P:defense response"/>
    <property type="evidence" value="ECO:0007669"/>
    <property type="project" value="UniProtKB-KW"/>
</dbReference>
<organism evidence="5 6">
    <name type="scientific">Buddleja alternifolia</name>
    <dbReference type="NCBI Taxonomy" id="168488"/>
    <lineage>
        <taxon>Eukaryota</taxon>
        <taxon>Viridiplantae</taxon>
        <taxon>Streptophyta</taxon>
        <taxon>Embryophyta</taxon>
        <taxon>Tracheophyta</taxon>
        <taxon>Spermatophyta</taxon>
        <taxon>Magnoliopsida</taxon>
        <taxon>eudicotyledons</taxon>
        <taxon>Gunneridae</taxon>
        <taxon>Pentapetalae</taxon>
        <taxon>asterids</taxon>
        <taxon>lamiids</taxon>
        <taxon>Lamiales</taxon>
        <taxon>Scrophulariaceae</taxon>
        <taxon>Buddlejeae</taxon>
        <taxon>Buddleja</taxon>
    </lineage>
</organism>
<feature type="compositionally biased region" description="Polar residues" evidence="3">
    <location>
        <begin position="46"/>
        <end position="61"/>
    </location>
</feature>
<sequence length="530" mass="60196">MYKYEYELRRLKKRIHSAATSASAVTVSHIIRRRFSVSPTSPPPRDTNSPLRHLSSSSLNITPPPSHIHRPPRVSVSTTPSFNHVAIAFLRRLNHRYTCGHYSSPGAIIILPQSEYLQLTVGRLITDKMPKRGRTVCKRSQFASSFSPTLCLHTALLLSFCNFKERKRTELAAYAALVNVMHIIEQIQHHPSPPISLDQKQVQSLTETITFLQDFLEVYPHDGSQEAYDLEGRIRDATRAAEDVIKSHIVDRIRGGSTSSHGENSNDLYKDLGQVIKDIDFIKKEVVEIKAKKEIQDDKLPTQYSILPVGSLRTSSPTSESIMVDDILNEILERLTRHQSKRLQPAYPNSGHGRHRLNKEVSRESLWGMSEEELGEKVYKTLFCRKYLIVMDDMWTIEVWDKLKHFFPDNNKGSRIMITTRLSNLSFDLIGSDGFSMKRLDDDKNWNLLCKNVFGEEGCPRELEKIGKKIAETCKGLPLSIAVIGGLIAKSERIIASSSSGQIELQLLRRTRVETSRRAILQPQILANYS</sequence>
<dbReference type="PANTHER" id="PTHR36766">
    <property type="entry name" value="PLANT BROAD-SPECTRUM MILDEW RESISTANCE PROTEIN RPW8"/>
    <property type="match status" value="1"/>
</dbReference>
<evidence type="ECO:0000256" key="3">
    <source>
        <dbReference type="SAM" id="MobiDB-lite"/>
    </source>
</evidence>
<dbReference type="AlphaFoldDB" id="A0AAV6XJ03"/>
<dbReference type="InterPro" id="IPR002182">
    <property type="entry name" value="NB-ARC"/>
</dbReference>
<dbReference type="Gene3D" id="1.10.8.430">
    <property type="entry name" value="Helical domain of apoptotic protease-activating factors"/>
    <property type="match status" value="1"/>
</dbReference>
<dbReference type="Pfam" id="PF00931">
    <property type="entry name" value="NB-ARC"/>
    <property type="match status" value="1"/>
</dbReference>
<dbReference type="InterPro" id="IPR042197">
    <property type="entry name" value="Apaf_helical"/>
</dbReference>
<dbReference type="GO" id="GO:0043531">
    <property type="term" value="F:ADP binding"/>
    <property type="evidence" value="ECO:0007669"/>
    <property type="project" value="InterPro"/>
</dbReference>
<name>A0AAV6XJ03_9LAMI</name>
<comment type="caution">
    <text evidence="5">The sequence shown here is derived from an EMBL/GenBank/DDBJ whole genome shotgun (WGS) entry which is preliminary data.</text>
</comment>
<dbReference type="EMBL" id="WHWC01000007">
    <property type="protein sequence ID" value="KAG8380149.1"/>
    <property type="molecule type" value="Genomic_DNA"/>
</dbReference>
<reference evidence="5" key="1">
    <citation type="submission" date="2019-10" db="EMBL/GenBank/DDBJ databases">
        <authorList>
            <person name="Zhang R."/>
            <person name="Pan Y."/>
            <person name="Wang J."/>
            <person name="Ma R."/>
            <person name="Yu S."/>
        </authorList>
    </citation>
    <scope>NUCLEOTIDE SEQUENCE</scope>
    <source>
        <strain evidence="5">LA-IB0</strain>
        <tissue evidence="5">Leaf</tissue>
    </source>
</reference>
<dbReference type="SUPFAM" id="SSF52540">
    <property type="entry name" value="P-loop containing nucleoside triphosphate hydrolases"/>
    <property type="match status" value="1"/>
</dbReference>
<dbReference type="PRINTS" id="PR00364">
    <property type="entry name" value="DISEASERSIST"/>
</dbReference>
<keyword evidence="2" id="KW-0611">Plant defense</keyword>
<dbReference type="InterPro" id="IPR027417">
    <property type="entry name" value="P-loop_NTPase"/>
</dbReference>
<feature type="domain" description="NB-ARC" evidence="4">
    <location>
        <begin position="368"/>
        <end position="456"/>
    </location>
</feature>
<evidence type="ECO:0000256" key="2">
    <source>
        <dbReference type="ARBA" id="ARBA00022821"/>
    </source>
</evidence>
<dbReference type="Gene3D" id="3.40.50.300">
    <property type="entry name" value="P-loop containing nucleotide triphosphate hydrolases"/>
    <property type="match status" value="1"/>
</dbReference>
<feature type="region of interest" description="Disordered" evidence="3">
    <location>
        <begin position="36"/>
        <end position="75"/>
    </location>
</feature>
<accession>A0AAV6XJ03</accession>
<keyword evidence="1" id="KW-0433">Leucine-rich repeat</keyword>
<dbReference type="Proteomes" id="UP000826271">
    <property type="component" value="Unassembled WGS sequence"/>
</dbReference>
<evidence type="ECO:0000256" key="1">
    <source>
        <dbReference type="ARBA" id="ARBA00022614"/>
    </source>
</evidence>
<protein>
    <recommendedName>
        <fullName evidence="4">NB-ARC domain-containing protein</fullName>
    </recommendedName>
</protein>
<dbReference type="PANTHER" id="PTHR36766:SF44">
    <property type="entry name" value="NBS-CODING RESISTANCE GENE ANALOG"/>
    <property type="match status" value="1"/>
</dbReference>
<gene>
    <name evidence="5" type="ORF">BUALT_Bualt07G0163500</name>
</gene>
<evidence type="ECO:0000259" key="4">
    <source>
        <dbReference type="Pfam" id="PF00931"/>
    </source>
</evidence>
<keyword evidence="6" id="KW-1185">Reference proteome</keyword>
<evidence type="ECO:0000313" key="5">
    <source>
        <dbReference type="EMBL" id="KAG8380149.1"/>
    </source>
</evidence>
<evidence type="ECO:0000313" key="6">
    <source>
        <dbReference type="Proteomes" id="UP000826271"/>
    </source>
</evidence>